<dbReference type="PROSITE" id="PS51257">
    <property type="entry name" value="PROKAR_LIPOPROTEIN"/>
    <property type="match status" value="1"/>
</dbReference>
<reference evidence="4" key="1">
    <citation type="journal article" date="2019" name="Int. J. Syst. Evol. Microbiol.">
        <title>The Global Catalogue of Microorganisms (GCM) 10K type strain sequencing project: providing services to taxonomists for standard genome sequencing and annotation.</title>
        <authorList>
            <consortium name="The Broad Institute Genomics Platform"/>
            <consortium name="The Broad Institute Genome Sequencing Center for Infectious Disease"/>
            <person name="Wu L."/>
            <person name="Ma J."/>
        </authorList>
    </citation>
    <scope>NUCLEOTIDE SEQUENCE [LARGE SCALE GENOMIC DNA]</scope>
    <source>
        <strain evidence="4">CGMCC 1.15772</strain>
    </source>
</reference>
<feature type="transmembrane region" description="Helical" evidence="1">
    <location>
        <begin position="108"/>
        <end position="129"/>
    </location>
</feature>
<gene>
    <name evidence="3" type="ORF">ACFQRL_10525</name>
</gene>
<evidence type="ECO:0000256" key="1">
    <source>
        <dbReference type="SAM" id="Phobius"/>
    </source>
</evidence>
<feature type="chain" id="PRO_5045181967" evidence="2">
    <location>
        <begin position="29"/>
        <end position="716"/>
    </location>
</feature>
<dbReference type="EMBL" id="JBHTBE010000002">
    <property type="protein sequence ID" value="MFC7269397.1"/>
    <property type="molecule type" value="Genomic_DNA"/>
</dbReference>
<keyword evidence="2" id="KW-0732">Signal</keyword>
<dbReference type="Proteomes" id="UP001596507">
    <property type="component" value="Unassembled WGS sequence"/>
</dbReference>
<keyword evidence="4" id="KW-1185">Reference proteome</keyword>
<evidence type="ECO:0000313" key="4">
    <source>
        <dbReference type="Proteomes" id="UP001596507"/>
    </source>
</evidence>
<accession>A0ABW2HDV3</accession>
<dbReference type="RefSeq" id="WP_262874315.1">
    <property type="nucleotide sequence ID" value="NZ_BAABKW010000004.1"/>
</dbReference>
<feature type="transmembrane region" description="Helical" evidence="1">
    <location>
        <begin position="65"/>
        <end position="87"/>
    </location>
</feature>
<organism evidence="3 4">
    <name type="scientific">Microbacterium fluvii</name>
    <dbReference type="NCBI Taxonomy" id="415215"/>
    <lineage>
        <taxon>Bacteria</taxon>
        <taxon>Bacillati</taxon>
        <taxon>Actinomycetota</taxon>
        <taxon>Actinomycetes</taxon>
        <taxon>Micrococcales</taxon>
        <taxon>Microbacteriaceae</taxon>
        <taxon>Microbacterium</taxon>
    </lineage>
</organism>
<name>A0ABW2HDV3_9MICO</name>
<keyword evidence="1" id="KW-0812">Transmembrane</keyword>
<sequence>MKSSARVALVVMTIAAGATMTACSSAPAAAPGVAASASPSPTASTAALAGAARWELFRSGWFEPLLTLALWAGGATAICAVLARLIVFAIPWQRLRPRSQRTADGAPITGWQGAAWAFTIFIGWCLVVTGVTATAWLASVVGVLAVAVGTARLSWWLGVRPRLLASVAADDGTASPGASARLVLLVRRMGATKPRGVEIPGASDITQLTEATATVTDNALVKAVLTIWQFVANVSPWRVDVHLLDTRRAVVRVDWNGRSMASELIDLDELELDDLELPDDTPLRMAAAVVAVSLARGYRDVRGLYGAKKWQSVGLVDLASLQPGGAQEELLIRAALRHDPDNTLATARSVTRTGRTANDADALEAYMAALEQLADRIAPLCGRREPFGRTLHRRAQPAWRRLRVEDAPYALLARTLVLWLMALRNRVAVDELSTATASKKPKKAPPARAPYRRPIPEHDVRVIVELIELIEAMAGNPRFDDQEFVADLQGRTAMTLHRLADSGLYPTGLADELRDTEKWFAAAMRSEVPTVAYSVATYLAMSGRPCEPQLVIALRHSRIRAWAPRDPELARIRDSAWMLLHPDLPADVWQSPPLAAHRERLAEIGITDPAVLAARSIDLSRYLWLQPEAYAYLRRAARLATHLISTTPKRWRARVPLLYARLSAAGVHDVSALRALSKRRMLTVLDDAVRGVRRGDGYVPAAEAIAELRRAWRSRR</sequence>
<evidence type="ECO:0000313" key="3">
    <source>
        <dbReference type="EMBL" id="MFC7269397.1"/>
    </source>
</evidence>
<comment type="caution">
    <text evidence="3">The sequence shown here is derived from an EMBL/GenBank/DDBJ whole genome shotgun (WGS) entry which is preliminary data.</text>
</comment>
<evidence type="ECO:0000256" key="2">
    <source>
        <dbReference type="SAM" id="SignalP"/>
    </source>
</evidence>
<protein>
    <submittedName>
        <fullName evidence="3">Uncharacterized protein</fullName>
    </submittedName>
</protein>
<proteinExistence type="predicted"/>
<feature type="signal peptide" evidence="2">
    <location>
        <begin position="1"/>
        <end position="28"/>
    </location>
</feature>
<keyword evidence="1" id="KW-1133">Transmembrane helix</keyword>
<keyword evidence="1" id="KW-0472">Membrane</keyword>